<dbReference type="EMBL" id="BLAE01000028">
    <property type="protein sequence ID" value="GES11282.1"/>
    <property type="molecule type" value="Genomic_DNA"/>
</dbReference>
<dbReference type="InterPro" id="IPR002397">
    <property type="entry name" value="Cyt_P450_B"/>
</dbReference>
<comment type="similarity">
    <text evidence="1">Belongs to the cytochrome P450 family.</text>
</comment>
<protein>
    <submittedName>
        <fullName evidence="7">Cytochrome P450</fullName>
    </submittedName>
</protein>
<proteinExistence type="inferred from homology"/>
<dbReference type="InterPro" id="IPR036396">
    <property type="entry name" value="Cyt_P450_sf"/>
</dbReference>
<accession>A0A5M3WSW5</accession>
<evidence type="ECO:0000256" key="1">
    <source>
        <dbReference type="ARBA" id="ARBA00010617"/>
    </source>
</evidence>
<dbReference type="SUPFAM" id="SSF48264">
    <property type="entry name" value="Cytochrome P450"/>
    <property type="match status" value="1"/>
</dbReference>
<keyword evidence="2" id="KW-0349">Heme</keyword>
<dbReference type="PRINTS" id="PR00359">
    <property type="entry name" value="BP450"/>
</dbReference>
<keyword evidence="6" id="KW-0503">Monooxygenase</keyword>
<dbReference type="GO" id="GO:0006707">
    <property type="term" value="P:cholesterol catabolic process"/>
    <property type="evidence" value="ECO:0007669"/>
    <property type="project" value="TreeGrafter"/>
</dbReference>
<evidence type="ECO:0000256" key="5">
    <source>
        <dbReference type="ARBA" id="ARBA00023004"/>
    </source>
</evidence>
<dbReference type="Proteomes" id="UP000331127">
    <property type="component" value="Unassembled WGS sequence"/>
</dbReference>
<dbReference type="GO" id="GO:0020037">
    <property type="term" value="F:heme binding"/>
    <property type="evidence" value="ECO:0007669"/>
    <property type="project" value="InterPro"/>
</dbReference>
<evidence type="ECO:0000256" key="4">
    <source>
        <dbReference type="ARBA" id="ARBA00023002"/>
    </source>
</evidence>
<name>A0A5M3WSW5_9ACTN</name>
<reference evidence="7 8" key="1">
    <citation type="submission" date="2019-10" db="EMBL/GenBank/DDBJ databases">
        <title>Whole genome shotgun sequence of Acrocarpospora macrocephala NBRC 16266.</title>
        <authorList>
            <person name="Ichikawa N."/>
            <person name="Kimura A."/>
            <person name="Kitahashi Y."/>
            <person name="Komaki H."/>
            <person name="Oguchi A."/>
        </authorList>
    </citation>
    <scope>NUCLEOTIDE SEQUENCE [LARGE SCALE GENOMIC DNA]</scope>
    <source>
        <strain evidence="7 8">NBRC 16266</strain>
    </source>
</reference>
<evidence type="ECO:0000313" key="7">
    <source>
        <dbReference type="EMBL" id="GES11282.1"/>
    </source>
</evidence>
<dbReference type="RefSeq" id="WP_155356654.1">
    <property type="nucleotide sequence ID" value="NZ_BAAAHL010000011.1"/>
</dbReference>
<gene>
    <name evidence="7" type="ORF">Amac_048790</name>
</gene>
<keyword evidence="3" id="KW-0479">Metal-binding</keyword>
<dbReference type="OrthoDB" id="5241086at2"/>
<dbReference type="GO" id="GO:0005506">
    <property type="term" value="F:iron ion binding"/>
    <property type="evidence" value="ECO:0007669"/>
    <property type="project" value="InterPro"/>
</dbReference>
<evidence type="ECO:0000256" key="2">
    <source>
        <dbReference type="ARBA" id="ARBA00022617"/>
    </source>
</evidence>
<evidence type="ECO:0000313" key="8">
    <source>
        <dbReference type="Proteomes" id="UP000331127"/>
    </source>
</evidence>
<dbReference type="CDD" id="cd11033">
    <property type="entry name" value="CYP142-like"/>
    <property type="match status" value="1"/>
</dbReference>
<comment type="caution">
    <text evidence="7">The sequence shown here is derived from an EMBL/GenBank/DDBJ whole genome shotgun (WGS) entry which is preliminary data.</text>
</comment>
<organism evidence="7 8">
    <name type="scientific">Acrocarpospora macrocephala</name>
    <dbReference type="NCBI Taxonomy" id="150177"/>
    <lineage>
        <taxon>Bacteria</taxon>
        <taxon>Bacillati</taxon>
        <taxon>Actinomycetota</taxon>
        <taxon>Actinomycetes</taxon>
        <taxon>Streptosporangiales</taxon>
        <taxon>Streptosporangiaceae</taxon>
        <taxon>Acrocarpospora</taxon>
    </lineage>
</organism>
<keyword evidence="5" id="KW-0408">Iron</keyword>
<dbReference type="PANTHER" id="PTHR46696:SF4">
    <property type="entry name" value="BIOTIN BIOSYNTHESIS CYTOCHROME P450"/>
    <property type="match status" value="1"/>
</dbReference>
<dbReference type="PANTHER" id="PTHR46696">
    <property type="entry name" value="P450, PUTATIVE (EUROFUNG)-RELATED"/>
    <property type="match status" value="1"/>
</dbReference>
<dbReference type="InterPro" id="IPR001128">
    <property type="entry name" value="Cyt_P450"/>
</dbReference>
<dbReference type="GO" id="GO:0008395">
    <property type="term" value="F:steroid hydroxylase activity"/>
    <property type="evidence" value="ECO:0007669"/>
    <property type="project" value="TreeGrafter"/>
</dbReference>
<sequence length="423" mass="46877">MQIHANEHPLTTDKDISSRAFWAQPFAEREKTFAWLRRNAPVSWHAPIEVPGLPRDVHRQAGFWAVVRAKDITFVSENHDLFSSALGTATVRPMDETLRQPPTFLHMDPPEHTAYRKVMSAAFTPKAVAKLSRKIEERAREIIDRVAGAGEFDFVAEVSCKLPMLTVADLLGVPPDLAEDFARAGDEVITIGAAPEELPPGVSYQEYAAERMRFLFALGAELAAHRRKHPADDIMTSLVQAEFDGRKLTDQDISSMMMLLSVAGNDTTKQTTSQTVIQLDRHPDQRAWLMEDFSGRIAGAIEEFVRHASPVIAFARTAGTDLELDGVPIQAGDKVVIFYASGNRDETVFENPERFDLARGRSPHVGFGGGGVHYCLGNGVAKAQLRALFQEILTKLPNLEVGEPEYLPSEFINGVRRLPVRVS</sequence>
<evidence type="ECO:0000256" key="3">
    <source>
        <dbReference type="ARBA" id="ARBA00022723"/>
    </source>
</evidence>
<dbReference type="Gene3D" id="1.10.630.10">
    <property type="entry name" value="Cytochrome P450"/>
    <property type="match status" value="1"/>
</dbReference>
<dbReference type="GO" id="GO:0036199">
    <property type="term" value="F:cholest-4-en-3-one 26-monooxygenase activity"/>
    <property type="evidence" value="ECO:0007669"/>
    <property type="project" value="TreeGrafter"/>
</dbReference>
<dbReference type="Pfam" id="PF00067">
    <property type="entry name" value="p450"/>
    <property type="match status" value="1"/>
</dbReference>
<keyword evidence="8" id="KW-1185">Reference proteome</keyword>
<dbReference type="AlphaFoldDB" id="A0A5M3WSW5"/>
<keyword evidence="4" id="KW-0560">Oxidoreductase</keyword>
<dbReference type="FunFam" id="1.10.630.10:FF:000018">
    <property type="entry name" value="Cytochrome P450 monooxygenase"/>
    <property type="match status" value="1"/>
</dbReference>
<evidence type="ECO:0000256" key="6">
    <source>
        <dbReference type="ARBA" id="ARBA00023033"/>
    </source>
</evidence>